<dbReference type="InterPro" id="IPR036010">
    <property type="entry name" value="2Fe-2S_ferredoxin-like_sf"/>
</dbReference>
<feature type="domain" description="2Fe-2S ferredoxin-type" evidence="10">
    <location>
        <begin position="3"/>
        <end position="96"/>
    </location>
</feature>
<dbReference type="GO" id="GO:0051213">
    <property type="term" value="F:dioxygenase activity"/>
    <property type="evidence" value="ECO:0007669"/>
    <property type="project" value="UniProtKB-KW"/>
</dbReference>
<keyword evidence="12" id="KW-0223">Dioxygenase</keyword>
<keyword evidence="3" id="KW-0001">2Fe-2S</keyword>
<dbReference type="SUPFAM" id="SSF52343">
    <property type="entry name" value="Ferredoxin reductase-like, C-terminal NADP-linked domain"/>
    <property type="match status" value="1"/>
</dbReference>
<dbReference type="SUPFAM" id="SSF63380">
    <property type="entry name" value="Riboflavin synthase domain-like"/>
    <property type="match status" value="1"/>
</dbReference>
<keyword evidence="13" id="KW-1185">Reference proteome</keyword>
<dbReference type="InterPro" id="IPR017938">
    <property type="entry name" value="Riboflavin_synthase-like_b-brl"/>
</dbReference>
<dbReference type="Gene3D" id="1.20.120.530">
    <property type="entry name" value="GntR ligand-binding domain-like"/>
    <property type="match status" value="1"/>
</dbReference>
<dbReference type="InterPro" id="IPR050415">
    <property type="entry name" value="MRET"/>
</dbReference>
<dbReference type="InterPro" id="IPR047683">
    <property type="entry name" value="BenC-like_FAD_NAD-bd"/>
</dbReference>
<evidence type="ECO:0000259" key="11">
    <source>
        <dbReference type="PROSITE" id="PS51384"/>
    </source>
</evidence>
<dbReference type="InterPro" id="IPR039261">
    <property type="entry name" value="FNR_nucleotide-bd"/>
</dbReference>
<evidence type="ECO:0000256" key="4">
    <source>
        <dbReference type="ARBA" id="ARBA00023002"/>
    </source>
</evidence>
<dbReference type="PROSITE" id="PS51384">
    <property type="entry name" value="FAD_FR"/>
    <property type="match status" value="1"/>
</dbReference>
<evidence type="ECO:0000256" key="6">
    <source>
        <dbReference type="ARBA" id="ARBA00023015"/>
    </source>
</evidence>
<dbReference type="SMART" id="SM00895">
    <property type="entry name" value="FCD"/>
    <property type="match status" value="1"/>
</dbReference>
<name>A0A1H4PTL1_TSUTY</name>
<comment type="similarity">
    <text evidence="2">Belongs to the short-chain dehydrogenases/reductases (SDR) family.</text>
</comment>
<keyword evidence="4" id="KW-0560">Oxidoreductase</keyword>
<dbReference type="NCBIfam" id="NF009463">
    <property type="entry name" value="PRK12823.1"/>
    <property type="match status" value="1"/>
</dbReference>
<dbReference type="PRINTS" id="PR00080">
    <property type="entry name" value="SDRFAMILY"/>
</dbReference>
<dbReference type="Pfam" id="PF07729">
    <property type="entry name" value="FCD"/>
    <property type="match status" value="1"/>
</dbReference>
<keyword evidence="6" id="KW-0805">Transcription regulation</keyword>
<dbReference type="AlphaFoldDB" id="A0A1H4PTL1"/>
<keyword evidence="3" id="KW-0479">Metal-binding</keyword>
<dbReference type="InterPro" id="IPR002347">
    <property type="entry name" value="SDR_fam"/>
</dbReference>
<evidence type="ECO:0000256" key="9">
    <source>
        <dbReference type="SAM" id="MobiDB-lite"/>
    </source>
</evidence>
<dbReference type="Pfam" id="PF00111">
    <property type="entry name" value="Fer2"/>
    <property type="match status" value="1"/>
</dbReference>
<dbReference type="FunFam" id="3.40.50.720:FF:000084">
    <property type="entry name" value="Short-chain dehydrogenase reductase"/>
    <property type="match status" value="1"/>
</dbReference>
<protein>
    <submittedName>
        <fullName evidence="12">Benzoate/toluate 1,2-dioxygenase reductase subunit</fullName>
    </submittedName>
</protein>
<keyword evidence="3" id="KW-0408">Iron</keyword>
<dbReference type="NCBIfam" id="NF040811">
    <property type="entry name" value="BenD"/>
    <property type="match status" value="1"/>
</dbReference>
<dbReference type="InterPro" id="IPR017927">
    <property type="entry name" value="FAD-bd_FR_type"/>
</dbReference>
<dbReference type="SUPFAM" id="SSF54292">
    <property type="entry name" value="2Fe-2S ferredoxin-like"/>
    <property type="match status" value="1"/>
</dbReference>
<dbReference type="NCBIfam" id="NF040810">
    <property type="entry name" value="BenC"/>
    <property type="match status" value="1"/>
</dbReference>
<dbReference type="Gene3D" id="3.40.50.720">
    <property type="entry name" value="NAD(P)-binding Rossmann-like Domain"/>
    <property type="match status" value="1"/>
</dbReference>
<dbReference type="CDD" id="cd08937">
    <property type="entry name" value="DHB_DH-like_SDR_c"/>
    <property type="match status" value="1"/>
</dbReference>
<evidence type="ECO:0000256" key="5">
    <source>
        <dbReference type="ARBA" id="ARBA00023014"/>
    </source>
</evidence>
<dbReference type="RefSeq" id="WP_068741130.1">
    <property type="nucleotide sequence ID" value="NZ_FNSA01000003.1"/>
</dbReference>
<evidence type="ECO:0000256" key="8">
    <source>
        <dbReference type="ARBA" id="ARBA00023163"/>
    </source>
</evidence>
<dbReference type="GO" id="GO:0003677">
    <property type="term" value="F:DNA binding"/>
    <property type="evidence" value="ECO:0007669"/>
    <property type="project" value="UniProtKB-KW"/>
</dbReference>
<dbReference type="PANTHER" id="PTHR47354">
    <property type="entry name" value="NADH OXIDOREDUCTASE HCR"/>
    <property type="match status" value="1"/>
</dbReference>
<dbReference type="InterPro" id="IPR047686">
    <property type="entry name" value="BenD"/>
</dbReference>
<evidence type="ECO:0000313" key="12">
    <source>
        <dbReference type="EMBL" id="SEC10522.1"/>
    </source>
</evidence>
<dbReference type="InterPro" id="IPR001041">
    <property type="entry name" value="2Fe-2S_ferredoxin-type"/>
</dbReference>
<dbReference type="InterPro" id="IPR036291">
    <property type="entry name" value="NAD(P)-bd_dom_sf"/>
</dbReference>
<dbReference type="CDD" id="cd06209">
    <property type="entry name" value="BenDO_FAD_NAD"/>
    <property type="match status" value="1"/>
</dbReference>
<dbReference type="PROSITE" id="PS00197">
    <property type="entry name" value="2FE2S_FER_1"/>
    <property type="match status" value="1"/>
</dbReference>
<dbReference type="Pfam" id="PF00175">
    <property type="entry name" value="NAD_binding_1"/>
    <property type="match status" value="1"/>
</dbReference>
<reference evidence="13" key="1">
    <citation type="submission" date="2016-10" db="EMBL/GenBank/DDBJ databases">
        <authorList>
            <person name="Varghese N."/>
            <person name="Submissions S."/>
        </authorList>
    </citation>
    <scope>NUCLEOTIDE SEQUENCE [LARGE SCALE GENOMIC DNA]</scope>
    <source>
        <strain evidence="13">DSM 44234</strain>
    </source>
</reference>
<dbReference type="InterPro" id="IPR020904">
    <property type="entry name" value="Sc_DH/Rdtase_CS"/>
</dbReference>
<evidence type="ECO:0000313" key="13">
    <source>
        <dbReference type="Proteomes" id="UP000182241"/>
    </source>
</evidence>
<accession>A0A1H4PTL1</accession>
<organism evidence="12 13">
    <name type="scientific">Tsukamurella tyrosinosolvens</name>
    <dbReference type="NCBI Taxonomy" id="57704"/>
    <lineage>
        <taxon>Bacteria</taxon>
        <taxon>Bacillati</taxon>
        <taxon>Actinomycetota</taxon>
        <taxon>Actinomycetes</taxon>
        <taxon>Mycobacteriales</taxon>
        <taxon>Tsukamurellaceae</taxon>
        <taxon>Tsukamurella</taxon>
    </lineage>
</organism>
<dbReference type="InterPro" id="IPR008333">
    <property type="entry name" value="Cbr1-like_FAD-bd_dom"/>
</dbReference>
<dbReference type="CDD" id="cd00207">
    <property type="entry name" value="fer2"/>
    <property type="match status" value="1"/>
</dbReference>
<sequence length="860" mass="90772">MAHQVALAFEDGVTRFISVDPGQTVADASYRQRINIPLDCRDGACGTCKALCESGTYDGGTYVDDALTADEAEQGYCLPCSMSPTSDLVLQISSTSAVAKTQVGEFAATVTGLERLTPSTVGLRLRADERDRLAFLPGQYVNIAVPGSGADGAPDAERSYSFASHPDDEELEFLVKLIPSGGAMSDWLTGRAQVGDRVTFRGPLGSFFLREADRPALLVAGGTGLAPMLSMLRSMRTRDPGRTVQLLYGVSQDQDVTRLDVLAGLREELPEFDFEHCVSDPASTAAHRGHVTEILRTAHLHGGDVAVYLCGPPPMIDGFRAELGRLGITPTGFYYEKFLPAVASTPAAPAPAAPAAAPIDVAPAAEVAAPAAAAPVPEEPAAPVPVATGALAYPGLLVDAGGALVENPDARGLAGQPILAARDLQPVVEPPEPAGPGGYEIGEEHPDIRKSDAVFEARKALELGALELVLGRIGSPQLAGYRLLAEATVPYLDGDRLTDAAGYTEANAAFHDYLFTLTGNEHLLAAYQRLGVRSHMDTTLRSATWIHPRCAQDHLDIVEAVAAGDRETARALVADHADRSMETTRRAMREQELARTPAFVHPGRFAGKVVVVTGAAQGIGERVARRVHAEGGRVLVVDRSDLVRELADELTRHGSEAVAAVADLESLTGAQDVAAQALERFGRIDVLVNNVGGAMWFKPFTEFTEAQIGAEVTRSLLTTLFSCRAVLPSMQRRGHGVIVNVSSVATRGVHRVPYSAAKGGVNALTASLAMEYADSGIRVVASAPGGTEAPPRRIPRGGDAPETDAERAWFQAHIDQTLESSLMHRYGTLDEQAAVICFLASDEAGYLTGSVLPVGGGDLG</sequence>
<dbReference type="InterPro" id="IPR011711">
    <property type="entry name" value="GntR_C"/>
</dbReference>
<gene>
    <name evidence="12" type="ORF">SAMN04489793_1540</name>
</gene>
<evidence type="ECO:0000256" key="2">
    <source>
        <dbReference type="ARBA" id="ARBA00006484"/>
    </source>
</evidence>
<dbReference type="PROSITE" id="PS00061">
    <property type="entry name" value="ADH_SHORT"/>
    <property type="match status" value="1"/>
</dbReference>
<dbReference type="OrthoDB" id="4307358at2"/>
<dbReference type="STRING" id="57704.SAMN04489793_1540"/>
<dbReference type="InterPro" id="IPR008920">
    <property type="entry name" value="TF_FadR/GntR_C"/>
</dbReference>
<dbReference type="SUPFAM" id="SSF48008">
    <property type="entry name" value="GntR ligand-binding domain-like"/>
    <property type="match status" value="1"/>
</dbReference>
<evidence type="ECO:0000256" key="7">
    <source>
        <dbReference type="ARBA" id="ARBA00023125"/>
    </source>
</evidence>
<evidence type="ECO:0000259" key="10">
    <source>
        <dbReference type="PROSITE" id="PS51085"/>
    </source>
</evidence>
<evidence type="ECO:0000256" key="3">
    <source>
        <dbReference type="ARBA" id="ARBA00022714"/>
    </source>
</evidence>
<dbReference type="Gene3D" id="3.10.20.30">
    <property type="match status" value="1"/>
</dbReference>
<comment type="cofactor">
    <cofactor evidence="1">
        <name>FAD</name>
        <dbReference type="ChEBI" id="CHEBI:57692"/>
    </cofactor>
</comment>
<feature type="domain" description="FAD-binding FR-type" evidence="11">
    <location>
        <begin position="103"/>
        <end position="210"/>
    </location>
</feature>
<dbReference type="InterPro" id="IPR012675">
    <property type="entry name" value="Beta-grasp_dom_sf"/>
</dbReference>
<dbReference type="PROSITE" id="PS51085">
    <property type="entry name" value="2FE2S_FER_2"/>
    <property type="match status" value="1"/>
</dbReference>
<keyword evidence="5" id="KW-0411">Iron-sulfur</keyword>
<dbReference type="EMBL" id="FNSA01000003">
    <property type="protein sequence ID" value="SEC10522.1"/>
    <property type="molecule type" value="Genomic_DNA"/>
</dbReference>
<keyword evidence="8" id="KW-0804">Transcription</keyword>
<feature type="region of interest" description="Disordered" evidence="9">
    <location>
        <begin position="783"/>
        <end position="802"/>
    </location>
</feature>
<dbReference type="GO" id="GO:0051537">
    <property type="term" value="F:2 iron, 2 sulfur cluster binding"/>
    <property type="evidence" value="ECO:0007669"/>
    <property type="project" value="UniProtKB-KW"/>
</dbReference>
<dbReference type="Pfam" id="PF00970">
    <property type="entry name" value="FAD_binding_6"/>
    <property type="match status" value="1"/>
</dbReference>
<dbReference type="PANTHER" id="PTHR47354:SF5">
    <property type="entry name" value="PROTEIN RFBI"/>
    <property type="match status" value="1"/>
</dbReference>
<dbReference type="Gene3D" id="2.40.30.10">
    <property type="entry name" value="Translation factors"/>
    <property type="match status" value="1"/>
</dbReference>
<dbReference type="InterPro" id="IPR006058">
    <property type="entry name" value="2Fe2S_fd_BS"/>
</dbReference>
<dbReference type="PRINTS" id="PR00081">
    <property type="entry name" value="GDHRDH"/>
</dbReference>
<dbReference type="Proteomes" id="UP000182241">
    <property type="component" value="Unassembled WGS sequence"/>
</dbReference>
<evidence type="ECO:0000256" key="1">
    <source>
        <dbReference type="ARBA" id="ARBA00001974"/>
    </source>
</evidence>
<dbReference type="Pfam" id="PF00106">
    <property type="entry name" value="adh_short"/>
    <property type="match status" value="1"/>
</dbReference>
<dbReference type="Gene3D" id="3.40.50.80">
    <property type="entry name" value="Nucleotide-binding domain of ferredoxin-NADP reductase (FNR) module"/>
    <property type="match status" value="1"/>
</dbReference>
<keyword evidence="7" id="KW-0238">DNA-binding</keyword>
<proteinExistence type="inferred from homology"/>
<dbReference type="SUPFAM" id="SSF51735">
    <property type="entry name" value="NAD(P)-binding Rossmann-fold domains"/>
    <property type="match status" value="1"/>
</dbReference>
<dbReference type="InterPro" id="IPR001433">
    <property type="entry name" value="OxRdtase_FAD/NAD-bd"/>
</dbReference>